<dbReference type="EMBL" id="GEEE01023026">
    <property type="protein sequence ID" value="JAP40199.1"/>
    <property type="molecule type" value="Transcribed_RNA"/>
</dbReference>
<dbReference type="InterPro" id="IPR000477">
    <property type="entry name" value="RT_dom"/>
</dbReference>
<feature type="domain" description="Reverse transcriptase" evidence="1">
    <location>
        <begin position="1"/>
        <end position="246"/>
    </location>
</feature>
<protein>
    <submittedName>
        <fullName evidence="2">Putative RNA-directed DNA polymerase from transposon BS</fullName>
    </submittedName>
</protein>
<evidence type="ECO:0000259" key="1">
    <source>
        <dbReference type="PROSITE" id="PS50878"/>
    </source>
</evidence>
<sequence>TDWKTAHITPLHKSGSRAFATNYRPVSLTSICCKVMEKVVKKELMIYLETRNLLSTAQYGFRRGRSCVTNLLYTMQSWTKALDAKDTVHVAYIDFQKAFDSVPHQRLLHKLRMFGIGGKLLTWIKNFLVSRSRVVCVGGSRSKHTVIKSGVPQGSVLGPILFLLFINGCVQELDCDFAMFADDIIIWKVIHSAADADNFQENLCRLDEWSRKWLLSFNSNKCTLLRLGNRNQVTDMRPYYLNGLPLREAHTQKDLGVWMKDNLKPSTQCSKAAKSANSILYAIKRAFKVFDEDCFSKVFGTFVRPHLEYAIQAWRPWTQQDYNMLERVQRRATKLVRGQAELPYEIRLNNLKLYPLSYRQLRGDLIQTFRIVRGMDCALLCDDFFQLATTKNLRGHPF</sequence>
<dbReference type="InterPro" id="IPR043502">
    <property type="entry name" value="DNA/RNA_pol_sf"/>
</dbReference>
<reference evidence="2" key="1">
    <citation type="submission" date="2016-01" db="EMBL/GenBank/DDBJ databases">
        <title>Reference transcriptome for the parasite Schistocephalus solidus: insights into the molecular evolution of parasitism.</title>
        <authorList>
            <person name="Hebert F.O."/>
            <person name="Grambauer S."/>
            <person name="Barber I."/>
            <person name="Landry C.R."/>
            <person name="Aubin-Horth N."/>
        </authorList>
    </citation>
    <scope>NUCLEOTIDE SEQUENCE</scope>
</reference>
<gene>
    <name evidence="2" type="primary">RTBS</name>
    <name evidence="2" type="ORF">TR136958</name>
</gene>
<dbReference type="AlphaFoldDB" id="A0A0X3NJR0"/>
<keyword evidence="2" id="KW-0695">RNA-directed DNA polymerase</keyword>
<dbReference type="Pfam" id="PF00078">
    <property type="entry name" value="RVT_1"/>
    <property type="match status" value="1"/>
</dbReference>
<proteinExistence type="predicted"/>
<keyword evidence="2" id="KW-0548">Nucleotidyltransferase</keyword>
<name>A0A0X3NJR0_SCHSO</name>
<evidence type="ECO:0000313" key="2">
    <source>
        <dbReference type="EMBL" id="JAP40199.1"/>
    </source>
</evidence>
<keyword evidence="2" id="KW-0808">Transferase</keyword>
<dbReference type="GO" id="GO:0003964">
    <property type="term" value="F:RNA-directed DNA polymerase activity"/>
    <property type="evidence" value="ECO:0007669"/>
    <property type="project" value="UniProtKB-KW"/>
</dbReference>
<accession>A0A0X3NJR0</accession>
<feature type="non-terminal residue" evidence="2">
    <location>
        <position position="1"/>
    </location>
</feature>
<dbReference type="PANTHER" id="PTHR33332">
    <property type="entry name" value="REVERSE TRANSCRIPTASE DOMAIN-CONTAINING PROTEIN"/>
    <property type="match status" value="1"/>
</dbReference>
<dbReference type="PROSITE" id="PS50878">
    <property type="entry name" value="RT_POL"/>
    <property type="match status" value="1"/>
</dbReference>
<dbReference type="SUPFAM" id="SSF56672">
    <property type="entry name" value="DNA/RNA polymerases"/>
    <property type="match status" value="1"/>
</dbReference>
<organism evidence="2">
    <name type="scientific">Schistocephalus solidus</name>
    <name type="common">Tapeworm</name>
    <dbReference type="NCBI Taxonomy" id="70667"/>
    <lineage>
        <taxon>Eukaryota</taxon>
        <taxon>Metazoa</taxon>
        <taxon>Spiralia</taxon>
        <taxon>Lophotrochozoa</taxon>
        <taxon>Platyhelminthes</taxon>
        <taxon>Cestoda</taxon>
        <taxon>Eucestoda</taxon>
        <taxon>Diphyllobothriidea</taxon>
        <taxon>Diphyllobothriidae</taxon>
        <taxon>Schistocephalus</taxon>
    </lineage>
</organism>
<dbReference type="CDD" id="cd01650">
    <property type="entry name" value="RT_nLTR_like"/>
    <property type="match status" value="1"/>
</dbReference>
<feature type="non-terminal residue" evidence="2">
    <location>
        <position position="398"/>
    </location>
</feature>